<protein>
    <recommendedName>
        <fullName evidence="15">Phenylalanine--tRNA ligase beta subunit</fullName>
        <ecNumber evidence="15">6.1.1.20</ecNumber>
    </recommendedName>
    <alternativeName>
        <fullName evidence="15">Phenylalanyl-tRNA synthetase beta subunit</fullName>
        <shortName evidence="15">PheRS</shortName>
    </alternativeName>
</protein>
<dbReference type="Gene3D" id="3.50.40.10">
    <property type="entry name" value="Phenylalanyl-trna Synthetase, Chain B, domain 3"/>
    <property type="match status" value="1"/>
</dbReference>
<keyword evidence="21" id="KW-1185">Reference proteome</keyword>
<dbReference type="SUPFAM" id="SSF56037">
    <property type="entry name" value="PheT/TilS domain"/>
    <property type="match status" value="1"/>
</dbReference>
<dbReference type="KEGG" id="msyr:CXP39_01480"/>
<dbReference type="GO" id="GO:0006432">
    <property type="term" value="P:phenylalanyl-tRNA aminoacylation"/>
    <property type="evidence" value="ECO:0007669"/>
    <property type="project" value="UniProtKB-UniRule"/>
</dbReference>
<evidence type="ECO:0000256" key="9">
    <source>
        <dbReference type="ARBA" id="ARBA00022840"/>
    </source>
</evidence>
<dbReference type="InterPro" id="IPR020825">
    <property type="entry name" value="Phe-tRNA_synthase-like_B3/B4"/>
</dbReference>
<evidence type="ECO:0000256" key="3">
    <source>
        <dbReference type="ARBA" id="ARBA00011209"/>
    </source>
</evidence>
<dbReference type="CDD" id="cd02796">
    <property type="entry name" value="tRNA_bind_bactPheRS"/>
    <property type="match status" value="1"/>
</dbReference>
<dbReference type="Pfam" id="PF17759">
    <property type="entry name" value="tRNA_synthFbeta"/>
    <property type="match status" value="1"/>
</dbReference>
<keyword evidence="11 16" id="KW-0694">RNA-binding</keyword>
<evidence type="ECO:0000259" key="18">
    <source>
        <dbReference type="PROSITE" id="PS51447"/>
    </source>
</evidence>
<dbReference type="Pfam" id="PF03484">
    <property type="entry name" value="B5"/>
    <property type="match status" value="1"/>
</dbReference>
<dbReference type="InterPro" id="IPR009061">
    <property type="entry name" value="DNA-bd_dom_put_sf"/>
</dbReference>
<dbReference type="Gene3D" id="2.40.50.140">
    <property type="entry name" value="Nucleic acid-binding proteins"/>
    <property type="match status" value="1"/>
</dbReference>
<dbReference type="InterPro" id="IPR004532">
    <property type="entry name" value="Phe-tRNA-ligase_IIc_bsu_bact"/>
</dbReference>
<keyword evidence="8 15" id="KW-0547">Nucleotide-binding</keyword>
<accession>A0A2K9C1X1</accession>
<dbReference type="SMART" id="SM00873">
    <property type="entry name" value="B3_4"/>
    <property type="match status" value="1"/>
</dbReference>
<dbReference type="InterPro" id="IPR005147">
    <property type="entry name" value="tRNA_synthase_B5-dom"/>
</dbReference>
<dbReference type="EMBL" id="CP025257">
    <property type="protein sequence ID" value="AUF83469.1"/>
    <property type="molecule type" value="Genomic_DNA"/>
</dbReference>
<dbReference type="RefSeq" id="WP_027048173.1">
    <property type="nucleotide sequence ID" value="NZ_CP025257.1"/>
</dbReference>
<dbReference type="PANTHER" id="PTHR10947">
    <property type="entry name" value="PHENYLALANYL-TRNA SYNTHETASE BETA CHAIN AND LEUCINE-RICH REPEAT-CONTAINING PROTEIN 47"/>
    <property type="match status" value="1"/>
</dbReference>
<keyword evidence="5 16" id="KW-0820">tRNA-binding</keyword>
<evidence type="ECO:0000256" key="8">
    <source>
        <dbReference type="ARBA" id="ARBA00022741"/>
    </source>
</evidence>
<dbReference type="GO" id="GO:0004826">
    <property type="term" value="F:phenylalanine-tRNA ligase activity"/>
    <property type="evidence" value="ECO:0007669"/>
    <property type="project" value="UniProtKB-UniRule"/>
</dbReference>
<dbReference type="InterPro" id="IPR041616">
    <property type="entry name" value="PheRS_beta_core"/>
</dbReference>
<dbReference type="PROSITE" id="PS51483">
    <property type="entry name" value="B5"/>
    <property type="match status" value="1"/>
</dbReference>
<feature type="binding site" evidence="15">
    <location>
        <position position="463"/>
    </location>
    <ligand>
        <name>Mg(2+)</name>
        <dbReference type="ChEBI" id="CHEBI:18420"/>
        <note>shared with alpha subunit</note>
    </ligand>
</feature>
<keyword evidence="6 15" id="KW-0436">Ligase</keyword>
<evidence type="ECO:0000256" key="10">
    <source>
        <dbReference type="ARBA" id="ARBA00022842"/>
    </source>
</evidence>
<keyword evidence="13 15" id="KW-0030">Aminoacyl-tRNA synthetase</keyword>
<dbReference type="InterPro" id="IPR002547">
    <property type="entry name" value="tRNA-bd_dom"/>
</dbReference>
<dbReference type="NCBIfam" id="TIGR00472">
    <property type="entry name" value="pheT_bact"/>
    <property type="match status" value="1"/>
</dbReference>
<dbReference type="EC" id="6.1.1.20" evidence="15"/>
<evidence type="ECO:0000256" key="7">
    <source>
        <dbReference type="ARBA" id="ARBA00022723"/>
    </source>
</evidence>
<dbReference type="InterPro" id="IPR045060">
    <property type="entry name" value="Phe-tRNA-ligase_IIc_bsu"/>
</dbReference>
<evidence type="ECO:0000256" key="14">
    <source>
        <dbReference type="ARBA" id="ARBA00049255"/>
    </source>
</evidence>
<feature type="domain" description="FDX-ACB" evidence="18">
    <location>
        <begin position="700"/>
        <end position="792"/>
    </location>
</feature>
<dbReference type="SMART" id="SM00874">
    <property type="entry name" value="B5"/>
    <property type="match status" value="1"/>
</dbReference>
<keyword evidence="12 15" id="KW-0648">Protein biosynthesis</keyword>
<dbReference type="HAMAP" id="MF_00283">
    <property type="entry name" value="Phe_tRNA_synth_beta1"/>
    <property type="match status" value="1"/>
</dbReference>
<dbReference type="InterPro" id="IPR005146">
    <property type="entry name" value="B3/B4_tRNA-bd"/>
</dbReference>
<evidence type="ECO:0000256" key="1">
    <source>
        <dbReference type="ARBA" id="ARBA00004496"/>
    </source>
</evidence>
<dbReference type="SUPFAM" id="SSF54991">
    <property type="entry name" value="Anticodon-binding domain of PheRS"/>
    <property type="match status" value="1"/>
</dbReference>
<evidence type="ECO:0000256" key="12">
    <source>
        <dbReference type="ARBA" id="ARBA00022917"/>
    </source>
</evidence>
<dbReference type="InterPro" id="IPR012340">
    <property type="entry name" value="NA-bd_OB-fold"/>
</dbReference>
<dbReference type="GO" id="GO:0009328">
    <property type="term" value="C:phenylalanine-tRNA ligase complex"/>
    <property type="evidence" value="ECO:0007669"/>
    <property type="project" value="TreeGrafter"/>
</dbReference>
<evidence type="ECO:0000256" key="13">
    <source>
        <dbReference type="ARBA" id="ARBA00023146"/>
    </source>
</evidence>
<keyword evidence="10 15" id="KW-0460">Magnesium</keyword>
<evidence type="ECO:0000259" key="19">
    <source>
        <dbReference type="PROSITE" id="PS51483"/>
    </source>
</evidence>
<dbReference type="SUPFAM" id="SSF55681">
    <property type="entry name" value="Class II aaRS and biotin synthetases"/>
    <property type="match status" value="1"/>
</dbReference>
<dbReference type="CDD" id="cd00769">
    <property type="entry name" value="PheRS_beta_core"/>
    <property type="match status" value="1"/>
</dbReference>
<dbReference type="NCBIfam" id="NF045760">
    <property type="entry name" value="YtpR"/>
    <property type="match status" value="1"/>
</dbReference>
<evidence type="ECO:0000256" key="5">
    <source>
        <dbReference type="ARBA" id="ARBA00022555"/>
    </source>
</evidence>
<dbReference type="PROSITE" id="PS50886">
    <property type="entry name" value="TRBD"/>
    <property type="match status" value="1"/>
</dbReference>
<gene>
    <name evidence="15 20" type="primary">pheT</name>
    <name evidence="20" type="ORF">CXP39_01480</name>
</gene>
<organism evidence="20 21">
    <name type="scientific">Mesoplasma syrphidae</name>
    <dbReference type="NCBI Taxonomy" id="225999"/>
    <lineage>
        <taxon>Bacteria</taxon>
        <taxon>Bacillati</taxon>
        <taxon>Mycoplasmatota</taxon>
        <taxon>Mollicutes</taxon>
        <taxon>Entomoplasmatales</taxon>
        <taxon>Entomoplasmataceae</taxon>
        <taxon>Mesoplasma</taxon>
    </lineage>
</organism>
<evidence type="ECO:0000256" key="16">
    <source>
        <dbReference type="PROSITE-ProRule" id="PRU00209"/>
    </source>
</evidence>
<comment type="cofactor">
    <cofactor evidence="15">
        <name>Mg(2+)</name>
        <dbReference type="ChEBI" id="CHEBI:18420"/>
    </cofactor>
    <text evidence="15">Binds 2 magnesium ions per tetramer.</text>
</comment>
<comment type="subcellular location">
    <subcellularLocation>
        <location evidence="1 15">Cytoplasm</location>
    </subcellularLocation>
</comment>
<evidence type="ECO:0000256" key="4">
    <source>
        <dbReference type="ARBA" id="ARBA00022490"/>
    </source>
</evidence>
<dbReference type="SMART" id="SM00896">
    <property type="entry name" value="FDX-ACB"/>
    <property type="match status" value="1"/>
</dbReference>
<dbReference type="Proteomes" id="UP000233419">
    <property type="component" value="Chromosome"/>
</dbReference>
<comment type="similarity">
    <text evidence="2 15">Belongs to the phenylalanyl-tRNA synthetase beta subunit family. Type 1 subfamily.</text>
</comment>
<dbReference type="PROSITE" id="PS51447">
    <property type="entry name" value="FDX_ACB"/>
    <property type="match status" value="1"/>
</dbReference>
<dbReference type="GO" id="GO:0000049">
    <property type="term" value="F:tRNA binding"/>
    <property type="evidence" value="ECO:0007669"/>
    <property type="project" value="UniProtKB-UniRule"/>
</dbReference>
<dbReference type="InterPro" id="IPR045864">
    <property type="entry name" value="aa-tRNA-synth_II/BPL/LPL"/>
</dbReference>
<dbReference type="Pfam" id="PF03147">
    <property type="entry name" value="FDX-ACB"/>
    <property type="match status" value="1"/>
</dbReference>
<evidence type="ECO:0000256" key="2">
    <source>
        <dbReference type="ARBA" id="ARBA00008653"/>
    </source>
</evidence>
<evidence type="ECO:0000313" key="20">
    <source>
        <dbReference type="EMBL" id="AUF83469.1"/>
    </source>
</evidence>
<feature type="binding site" evidence="15">
    <location>
        <position position="459"/>
    </location>
    <ligand>
        <name>Mg(2+)</name>
        <dbReference type="ChEBI" id="CHEBI:18420"/>
        <note>shared with alpha subunit</note>
    </ligand>
</feature>
<dbReference type="Pfam" id="PF03483">
    <property type="entry name" value="B3_4"/>
    <property type="match status" value="1"/>
</dbReference>
<evidence type="ECO:0000256" key="6">
    <source>
        <dbReference type="ARBA" id="ARBA00022598"/>
    </source>
</evidence>
<comment type="catalytic activity">
    <reaction evidence="14 15">
        <text>tRNA(Phe) + L-phenylalanine + ATP = L-phenylalanyl-tRNA(Phe) + AMP + diphosphate + H(+)</text>
        <dbReference type="Rhea" id="RHEA:19413"/>
        <dbReference type="Rhea" id="RHEA-COMP:9668"/>
        <dbReference type="Rhea" id="RHEA-COMP:9699"/>
        <dbReference type="ChEBI" id="CHEBI:15378"/>
        <dbReference type="ChEBI" id="CHEBI:30616"/>
        <dbReference type="ChEBI" id="CHEBI:33019"/>
        <dbReference type="ChEBI" id="CHEBI:58095"/>
        <dbReference type="ChEBI" id="CHEBI:78442"/>
        <dbReference type="ChEBI" id="CHEBI:78531"/>
        <dbReference type="ChEBI" id="CHEBI:456215"/>
        <dbReference type="EC" id="6.1.1.20"/>
    </reaction>
</comment>
<dbReference type="InterPro" id="IPR005121">
    <property type="entry name" value="Fdx_antiC-bd"/>
</dbReference>
<dbReference type="Gene3D" id="3.30.930.10">
    <property type="entry name" value="Bira Bifunctional Protein, Domain 2"/>
    <property type="match status" value="1"/>
</dbReference>
<name>A0A2K9C1X1_9MOLU</name>
<dbReference type="SUPFAM" id="SSF50249">
    <property type="entry name" value="Nucleic acid-binding proteins"/>
    <property type="match status" value="1"/>
</dbReference>
<dbReference type="GO" id="GO:0000287">
    <property type="term" value="F:magnesium ion binding"/>
    <property type="evidence" value="ECO:0007669"/>
    <property type="project" value="UniProtKB-UniRule"/>
</dbReference>
<dbReference type="InterPro" id="IPR036690">
    <property type="entry name" value="Fdx_antiC-bd_sf"/>
</dbReference>
<evidence type="ECO:0000256" key="11">
    <source>
        <dbReference type="ARBA" id="ARBA00022884"/>
    </source>
</evidence>
<keyword evidence="4 15" id="KW-0963">Cytoplasm</keyword>
<feature type="binding site" evidence="15">
    <location>
        <position position="462"/>
    </location>
    <ligand>
        <name>Mg(2+)</name>
        <dbReference type="ChEBI" id="CHEBI:18420"/>
        <note>shared with alpha subunit</note>
    </ligand>
</feature>
<feature type="binding site" evidence="15">
    <location>
        <position position="453"/>
    </location>
    <ligand>
        <name>Mg(2+)</name>
        <dbReference type="ChEBI" id="CHEBI:18420"/>
        <note>shared with alpha subunit</note>
    </ligand>
</feature>
<reference evidence="20 21" key="1">
    <citation type="submission" date="2017-12" db="EMBL/GenBank/DDBJ databases">
        <title>Mesoplasma syrphidae YJS, Complete Genome.</title>
        <authorList>
            <person name="Knight T.F."/>
            <person name="Citino T."/>
            <person name="Rubinstein R."/>
            <person name="Neuschaefer Z."/>
        </authorList>
    </citation>
    <scope>NUCLEOTIDE SEQUENCE [LARGE SCALE GENOMIC DNA]</scope>
    <source>
        <strain evidence="20 21">YJS</strain>
    </source>
</reference>
<dbReference type="OrthoDB" id="9805455at2"/>
<evidence type="ECO:0000256" key="15">
    <source>
        <dbReference type="HAMAP-Rule" id="MF_00283"/>
    </source>
</evidence>
<feature type="domain" description="B5" evidence="19">
    <location>
        <begin position="400"/>
        <end position="475"/>
    </location>
</feature>
<proteinExistence type="inferred from homology"/>
<dbReference type="PANTHER" id="PTHR10947:SF0">
    <property type="entry name" value="PHENYLALANINE--TRNA LIGASE BETA SUBUNIT"/>
    <property type="match status" value="1"/>
</dbReference>
<evidence type="ECO:0000313" key="21">
    <source>
        <dbReference type="Proteomes" id="UP000233419"/>
    </source>
</evidence>
<dbReference type="AlphaFoldDB" id="A0A2K9C1X1"/>
<dbReference type="Gene3D" id="3.30.70.380">
    <property type="entry name" value="Ferrodoxin-fold anticodon-binding domain"/>
    <property type="match status" value="1"/>
</dbReference>
<dbReference type="GO" id="GO:0005524">
    <property type="term" value="F:ATP binding"/>
    <property type="evidence" value="ECO:0007669"/>
    <property type="project" value="UniProtKB-UniRule"/>
</dbReference>
<dbReference type="SUPFAM" id="SSF46955">
    <property type="entry name" value="Putative DNA-binding domain"/>
    <property type="match status" value="1"/>
</dbReference>
<dbReference type="InterPro" id="IPR033714">
    <property type="entry name" value="tRNA_bind_bactPheRS"/>
</dbReference>
<sequence length="792" mass="90045">MIITRKWLEQHLNLNNISNDQISLALNSLGFEVEETCDFANLNEELVIGYVVESIPIEGTHLRFNKVNIGAQKLLEIVCGAANVNSGQFVIVAKVGTKIANGMRLDEREIRGYKSQGMICALNEIGLSNNVLTELEADSIYVINSAKDLTSKLGKSISEINFDDYIWDMDLTLNRSDALAATQLLKEISNYFKISYDKNNFKSIVNKTNAFEVNIEIAKEIEENVRTVAYATIEITNNDFRLEAKDDLWLKFSHSKATDNNFEQLANKAALESGQPVILLDANKIEKNLKLESISVDNKSAIALTSNNKLVNIIGKKTELEFAINQQTTQVIAVFLNFNPVTMRKQQKDLNLSNIDLQRYIKPLNPNLFGFAYEVLLSNLSAYGLVKKASEVKSIKQAYINRVIYELPLSKITDLLGINISIKEIKELFKYLDFEVTGEAKNLVFKIDPNRTDLYGQNDICEEVARLYGYDNILEQPLNVVARKNTKNISHKLQVKIGDYLIGQGFNNTKTYSLIASEKVEKWNLFDIKNPVKLMSPLSKLHETYRTNLISSLIDVAIYNSSVGNKNLKLWEVADLYAHDNFRERHLAFLVSGTVLDDKITKTKVEANYFYVKGITEAILRLYRIDLSKVSFTVCESVIDELHPYVNAEIKYENQLLGFIFELNPKFENIKKLNKTFGIELNINALEHVSQKQYVSQEFSKYQQSSRDISLVVSHEQQYQDLIKKLTDNVDYLIATNLIDEYQDHELAAAQTKSIAISFIFNAFDHQLTEAEINDQWAVVLNNANSLNAKVR</sequence>
<comment type="subunit">
    <text evidence="3 15">Tetramer of two alpha and two beta subunits.</text>
</comment>
<dbReference type="Gene3D" id="3.30.56.10">
    <property type="match status" value="2"/>
</dbReference>
<evidence type="ECO:0000259" key="17">
    <source>
        <dbReference type="PROSITE" id="PS50886"/>
    </source>
</evidence>
<dbReference type="Pfam" id="PF01588">
    <property type="entry name" value="tRNA_bind"/>
    <property type="match status" value="1"/>
</dbReference>
<keyword evidence="7 15" id="KW-0479">Metal-binding</keyword>
<feature type="domain" description="TRNA-binding" evidence="17">
    <location>
        <begin position="40"/>
        <end position="158"/>
    </location>
</feature>
<keyword evidence="9 15" id="KW-0067">ATP-binding</keyword>